<feature type="transmembrane region" description="Helical" evidence="1">
    <location>
        <begin position="77"/>
        <end position="99"/>
    </location>
</feature>
<protein>
    <submittedName>
        <fullName evidence="2">Uncharacterized protein</fullName>
    </submittedName>
</protein>
<feature type="transmembrane region" description="Helical" evidence="1">
    <location>
        <begin position="119"/>
        <end position="145"/>
    </location>
</feature>
<evidence type="ECO:0000256" key="1">
    <source>
        <dbReference type="SAM" id="Phobius"/>
    </source>
</evidence>
<keyword evidence="1" id="KW-0472">Membrane</keyword>
<organism evidence="2 3">
    <name type="scientific">Brevundimonas viscosa</name>
    <dbReference type="NCBI Taxonomy" id="871741"/>
    <lineage>
        <taxon>Bacteria</taxon>
        <taxon>Pseudomonadati</taxon>
        <taxon>Pseudomonadota</taxon>
        <taxon>Alphaproteobacteria</taxon>
        <taxon>Caulobacterales</taxon>
        <taxon>Caulobacteraceae</taxon>
        <taxon>Brevundimonas</taxon>
    </lineage>
</organism>
<evidence type="ECO:0000313" key="3">
    <source>
        <dbReference type="Proteomes" id="UP000198788"/>
    </source>
</evidence>
<accession>A0A1I6NVW6</accession>
<name>A0A1I6NVW6_9CAUL</name>
<proteinExistence type="predicted"/>
<reference evidence="3" key="1">
    <citation type="submission" date="2016-10" db="EMBL/GenBank/DDBJ databases">
        <authorList>
            <person name="Varghese N."/>
            <person name="Submissions S."/>
        </authorList>
    </citation>
    <scope>NUCLEOTIDE SEQUENCE [LARGE SCALE GENOMIC DNA]</scope>
    <source>
        <strain evidence="3">CGMCC 1.10683</strain>
    </source>
</reference>
<feature type="transmembrane region" description="Helical" evidence="1">
    <location>
        <begin position="44"/>
        <end position="70"/>
    </location>
</feature>
<dbReference type="AlphaFoldDB" id="A0A1I6NVW6"/>
<dbReference type="EMBL" id="FOZV01000001">
    <property type="protein sequence ID" value="SFS31999.1"/>
    <property type="molecule type" value="Genomic_DNA"/>
</dbReference>
<gene>
    <name evidence="2" type="ORF">SAMN05192570_0565</name>
</gene>
<keyword evidence="3" id="KW-1185">Reference proteome</keyword>
<keyword evidence="1" id="KW-1133">Transmembrane helix</keyword>
<sequence length="148" mass="14758">MKLHAIALTAATAGFLATAGACVWLLTTYMAGYGPGMLFLEADILLKLSMMICLLLWLPIAGLGVVSLLAPGRAISGLLVAAGVGSALLGLTPGAYGLVRIQMALNAVGPVRFAVTAPAYAEAALAAAVGLAGAMAAFAFGAAAARRR</sequence>
<evidence type="ECO:0000313" key="2">
    <source>
        <dbReference type="EMBL" id="SFS31999.1"/>
    </source>
</evidence>
<dbReference type="Proteomes" id="UP000198788">
    <property type="component" value="Unassembled WGS sequence"/>
</dbReference>
<dbReference type="STRING" id="871741.SAMN05192570_0565"/>
<keyword evidence="1" id="KW-0812">Transmembrane</keyword>
<dbReference type="PROSITE" id="PS51257">
    <property type="entry name" value="PROKAR_LIPOPROTEIN"/>
    <property type="match status" value="1"/>
</dbReference>
<dbReference type="RefSeq" id="WP_092306531.1">
    <property type="nucleotide sequence ID" value="NZ_FOZV01000001.1"/>
</dbReference>